<sequence length="155" mass="17413">MSSASNEKLTATSHTRESSDSQHLPYRPDEVEYKDEKEEFDVYDQEHGHAAEKRTRFYKTKRFWVKCIVILILVLAIFIPLLLLVILPKLVQSIVNGSTMSMTQLNMTDVTETSMKVSLSGGIANAGIFPATIDFPEPIIVSWEGRQLGSMTMSS</sequence>
<evidence type="ECO:0000313" key="3">
    <source>
        <dbReference type="EMBL" id="KAF9963329.1"/>
    </source>
</evidence>
<feature type="non-terminal residue" evidence="3">
    <location>
        <position position="155"/>
    </location>
</feature>
<dbReference type="PANTHER" id="PTHR35895">
    <property type="entry name" value="CHROMOSOME 16, WHOLE GENOME SHOTGUN SEQUENCE"/>
    <property type="match status" value="1"/>
</dbReference>
<dbReference type="PANTHER" id="PTHR35895:SF1">
    <property type="entry name" value="LIPID-BINDING SERUM GLYCOPROTEIN C-TERMINAL DOMAIN-CONTAINING PROTEIN"/>
    <property type="match status" value="1"/>
</dbReference>
<keyword evidence="2" id="KW-1133">Transmembrane helix</keyword>
<feature type="compositionally biased region" description="Basic and acidic residues" evidence="1">
    <location>
        <begin position="14"/>
        <end position="30"/>
    </location>
</feature>
<reference evidence="3" key="1">
    <citation type="journal article" date="2020" name="Fungal Divers.">
        <title>Resolving the Mortierellaceae phylogeny through synthesis of multi-gene phylogenetics and phylogenomics.</title>
        <authorList>
            <person name="Vandepol N."/>
            <person name="Liber J."/>
            <person name="Desiro A."/>
            <person name="Na H."/>
            <person name="Kennedy M."/>
            <person name="Barry K."/>
            <person name="Grigoriev I.V."/>
            <person name="Miller A.N."/>
            <person name="O'Donnell K."/>
            <person name="Stajich J.E."/>
            <person name="Bonito G."/>
        </authorList>
    </citation>
    <scope>NUCLEOTIDE SEQUENCE</scope>
    <source>
        <strain evidence="3">MES-2147</strain>
    </source>
</reference>
<evidence type="ECO:0000256" key="2">
    <source>
        <dbReference type="SAM" id="Phobius"/>
    </source>
</evidence>
<dbReference type="EMBL" id="JAAAHW010006302">
    <property type="protein sequence ID" value="KAF9963329.1"/>
    <property type="molecule type" value="Genomic_DNA"/>
</dbReference>
<dbReference type="OrthoDB" id="10039566at2759"/>
<evidence type="ECO:0000256" key="1">
    <source>
        <dbReference type="SAM" id="MobiDB-lite"/>
    </source>
</evidence>
<name>A0A9P6J6D6_9FUNG</name>
<keyword evidence="2" id="KW-0812">Transmembrane</keyword>
<dbReference type="GO" id="GO:0000329">
    <property type="term" value="C:fungal-type vacuole membrane"/>
    <property type="evidence" value="ECO:0007669"/>
    <property type="project" value="InterPro"/>
</dbReference>
<proteinExistence type="predicted"/>
<feature type="compositionally biased region" description="Polar residues" evidence="1">
    <location>
        <begin position="1"/>
        <end position="13"/>
    </location>
</feature>
<gene>
    <name evidence="3" type="ORF">BGZ65_004367</name>
</gene>
<keyword evidence="2" id="KW-0472">Membrane</keyword>
<comment type="caution">
    <text evidence="3">The sequence shown here is derived from an EMBL/GenBank/DDBJ whole genome shotgun (WGS) entry which is preliminary data.</text>
</comment>
<feature type="region of interest" description="Disordered" evidence="1">
    <location>
        <begin position="1"/>
        <end position="30"/>
    </location>
</feature>
<feature type="transmembrane region" description="Helical" evidence="2">
    <location>
        <begin position="63"/>
        <end position="87"/>
    </location>
</feature>
<evidence type="ECO:0000313" key="4">
    <source>
        <dbReference type="Proteomes" id="UP000749646"/>
    </source>
</evidence>
<protein>
    <submittedName>
        <fullName evidence="3">Uncharacterized protein</fullName>
    </submittedName>
</protein>
<keyword evidence="4" id="KW-1185">Reference proteome</keyword>
<accession>A0A9P6J6D6</accession>
<dbReference type="InterPro" id="IPR046368">
    <property type="entry name" value="Tag1"/>
</dbReference>
<dbReference type="AlphaFoldDB" id="A0A9P6J6D6"/>
<organism evidence="3 4">
    <name type="scientific">Modicella reniformis</name>
    <dbReference type="NCBI Taxonomy" id="1440133"/>
    <lineage>
        <taxon>Eukaryota</taxon>
        <taxon>Fungi</taxon>
        <taxon>Fungi incertae sedis</taxon>
        <taxon>Mucoromycota</taxon>
        <taxon>Mortierellomycotina</taxon>
        <taxon>Mortierellomycetes</taxon>
        <taxon>Mortierellales</taxon>
        <taxon>Mortierellaceae</taxon>
        <taxon>Modicella</taxon>
    </lineage>
</organism>
<dbReference type="Proteomes" id="UP000749646">
    <property type="component" value="Unassembled WGS sequence"/>
</dbReference>